<evidence type="ECO:0000313" key="9">
    <source>
        <dbReference type="Proteomes" id="UP000234289"/>
    </source>
</evidence>
<dbReference type="Gene3D" id="1.10.4160.10">
    <property type="entry name" value="Hydantoin permease"/>
    <property type="match status" value="1"/>
</dbReference>
<dbReference type="PANTHER" id="PTHR31806:SF1">
    <property type="entry name" value="PURINE-CYTOSINE PERMEASE FCY2-RELATED"/>
    <property type="match status" value="1"/>
</dbReference>
<reference evidence="9" key="1">
    <citation type="submission" date="2017-03" db="EMBL/GenBank/DDBJ databases">
        <authorList>
            <person name="Monnet C."/>
        </authorList>
    </citation>
    <scope>NUCLEOTIDE SEQUENCE [LARGE SCALE GENOMIC DNA]</scope>
    <source>
        <strain evidence="9">CNRZ 920</strain>
    </source>
</reference>
<evidence type="ECO:0000256" key="1">
    <source>
        <dbReference type="ARBA" id="ARBA00004141"/>
    </source>
</evidence>
<gene>
    <name evidence="8" type="ORF">BAUR920_02603</name>
</gene>
<sequence length="116" mass="13268">MVFTPWSIINLTDFYLISKDRFDIPAFYDLKGRYGKWNWRALVAYGVGVVVQIPFLAQSFYTGPMVEKLGGADISWIVGIVVTFLLYFFMLRNRSVAPSETIYPDVEALDAQRSRG</sequence>
<evidence type="ECO:0000256" key="2">
    <source>
        <dbReference type="ARBA" id="ARBA00008974"/>
    </source>
</evidence>
<evidence type="ECO:0000256" key="4">
    <source>
        <dbReference type="ARBA" id="ARBA00022692"/>
    </source>
</evidence>
<keyword evidence="3" id="KW-0813">Transport</keyword>
<comment type="similarity">
    <text evidence="2">Belongs to the purine-cytosine permease (2.A.39) family.</text>
</comment>
<dbReference type="Proteomes" id="UP000234289">
    <property type="component" value="Unassembled WGS sequence"/>
</dbReference>
<dbReference type="AlphaFoldDB" id="A0A2H1JY26"/>
<dbReference type="EMBL" id="FXZG01000016">
    <property type="protein sequence ID" value="SMX92363.1"/>
    <property type="molecule type" value="Genomic_DNA"/>
</dbReference>
<evidence type="ECO:0000256" key="3">
    <source>
        <dbReference type="ARBA" id="ARBA00022448"/>
    </source>
</evidence>
<organism evidence="8 9">
    <name type="scientific">Brevibacterium aurantiacum</name>
    <dbReference type="NCBI Taxonomy" id="273384"/>
    <lineage>
        <taxon>Bacteria</taxon>
        <taxon>Bacillati</taxon>
        <taxon>Actinomycetota</taxon>
        <taxon>Actinomycetes</taxon>
        <taxon>Micrococcales</taxon>
        <taxon>Brevibacteriaceae</taxon>
        <taxon>Brevibacterium</taxon>
    </lineage>
</organism>
<dbReference type="InterPro" id="IPR001248">
    <property type="entry name" value="Pur-cyt_permease"/>
</dbReference>
<protein>
    <submittedName>
        <fullName evidence="8">Permease for cytosine/purines, uracil, thiamine, allantoin</fullName>
    </submittedName>
</protein>
<name>A0A2H1JY26_BREAU</name>
<dbReference type="PANTHER" id="PTHR31806">
    <property type="entry name" value="PURINE-CYTOSINE PERMEASE FCY2-RELATED"/>
    <property type="match status" value="1"/>
</dbReference>
<dbReference type="GO" id="GO:0005886">
    <property type="term" value="C:plasma membrane"/>
    <property type="evidence" value="ECO:0007669"/>
    <property type="project" value="TreeGrafter"/>
</dbReference>
<keyword evidence="5 7" id="KW-1133">Transmembrane helix</keyword>
<accession>A0A2H1JY26</accession>
<dbReference type="Pfam" id="PF02133">
    <property type="entry name" value="Transp_cyt_pur"/>
    <property type="match status" value="1"/>
</dbReference>
<dbReference type="InterPro" id="IPR026030">
    <property type="entry name" value="Pur-cyt_permease_Fcy2/21/22"/>
</dbReference>
<proteinExistence type="inferred from homology"/>
<evidence type="ECO:0000313" key="8">
    <source>
        <dbReference type="EMBL" id="SMX92363.1"/>
    </source>
</evidence>
<keyword evidence="6 7" id="KW-0472">Membrane</keyword>
<evidence type="ECO:0000256" key="7">
    <source>
        <dbReference type="SAM" id="Phobius"/>
    </source>
</evidence>
<keyword evidence="4 7" id="KW-0812">Transmembrane</keyword>
<feature type="transmembrane region" description="Helical" evidence="7">
    <location>
        <begin position="74"/>
        <end position="91"/>
    </location>
</feature>
<dbReference type="GO" id="GO:0022857">
    <property type="term" value="F:transmembrane transporter activity"/>
    <property type="evidence" value="ECO:0007669"/>
    <property type="project" value="InterPro"/>
</dbReference>
<comment type="subcellular location">
    <subcellularLocation>
        <location evidence="1">Membrane</location>
        <topology evidence="1">Multi-pass membrane protein</topology>
    </subcellularLocation>
</comment>
<feature type="transmembrane region" description="Helical" evidence="7">
    <location>
        <begin position="41"/>
        <end position="62"/>
    </location>
</feature>
<evidence type="ECO:0000256" key="5">
    <source>
        <dbReference type="ARBA" id="ARBA00022989"/>
    </source>
</evidence>
<evidence type="ECO:0000256" key="6">
    <source>
        <dbReference type="ARBA" id="ARBA00023136"/>
    </source>
</evidence>